<dbReference type="InterPro" id="IPR018980">
    <property type="entry name" value="FERM_PH-like_C"/>
</dbReference>
<sequence>MFRKKSSKSDLQTEYSCSIRFLDDSEPIQLSFKKDTIGQWLLERVCEKLNIVEKDYFGLRYVDSEKQRHWLDPIKTVYKQLKGVNPMVLCFRVKFYPAEPMKLHEEITRYFMFLQLRRDLHHGRLLCSPQDAILLAAYIVQSEVGDYDQEDHPPGYISEFKMLPKQNAKMEEQIMEMHKTLKGQVPSEAEGNFLRKGCTLDTYGVDPHQVKDSRGDQLYLGVTHQGIMTFRGSRRTQLFKWNQIRRLAYEGKMFIAHVNVTEDEETTSPKKEAEENINEKKKEKEKKQQPIGYKCATTSACKYLWRCAVEQQLFFTLSSSINTPKVKSGGTLFSRGSKFRFSGRCQAEAYVASENIKRDEPNFARTSSLPNFARKHDKTALKDASITIDPPAREDLSKKYNAESSMTVRNPPSPPRAQATPPSVPIISVPDIVYPTTKDRVGESAVDVPRAYGSPPSPTSLVQSSPTVKAPLAQAEDVIEAGNQRLIQASTPIRKENGSAVSSALRNDNLDITLPYNPNMTQDDDDDDNQPRTSLDDQIKQLEDQYSKLQSEPNNVSGLPDGVAEQTKAGTTGKSTVAKGGKSGCATCCKALFISLFFVAILATVTFYILFYSEINHPVVNDLRKQTIFLEPVKAFVDDKITIIKKALK</sequence>
<feature type="transmembrane region" description="Helical" evidence="2">
    <location>
        <begin position="591"/>
        <end position="611"/>
    </location>
</feature>
<dbReference type="FunFam" id="3.10.20.90:FF:000002">
    <property type="entry name" value="Erythrocyte protein band 4.1-like 3"/>
    <property type="match status" value="1"/>
</dbReference>
<dbReference type="Gene3D" id="3.10.20.90">
    <property type="entry name" value="Phosphatidylinositol 3-kinase Catalytic Subunit, Chain A, domain 1"/>
    <property type="match status" value="1"/>
</dbReference>
<dbReference type="Pfam" id="PF09380">
    <property type="entry name" value="FERM_C"/>
    <property type="match status" value="1"/>
</dbReference>
<comment type="caution">
    <text evidence="4">The sequence shown here is derived from an EMBL/GenBank/DDBJ whole genome shotgun (WGS) entry which is preliminary data.</text>
</comment>
<dbReference type="GO" id="GO:0008092">
    <property type="term" value="F:cytoskeletal protein binding"/>
    <property type="evidence" value="ECO:0007669"/>
    <property type="project" value="InterPro"/>
</dbReference>
<dbReference type="SMART" id="SM01196">
    <property type="entry name" value="FERM_C"/>
    <property type="match status" value="1"/>
</dbReference>
<name>A0AAN8JIR2_PATCE</name>
<protein>
    <recommendedName>
        <fullName evidence="3">FERM domain-containing protein</fullName>
    </recommendedName>
</protein>
<dbReference type="SMART" id="SM00295">
    <property type="entry name" value="B41"/>
    <property type="match status" value="1"/>
</dbReference>
<dbReference type="SMART" id="SM01195">
    <property type="entry name" value="FA"/>
    <property type="match status" value="1"/>
</dbReference>
<evidence type="ECO:0000256" key="2">
    <source>
        <dbReference type="SAM" id="Phobius"/>
    </source>
</evidence>
<feature type="region of interest" description="Disordered" evidence="1">
    <location>
        <begin position="446"/>
        <end position="469"/>
    </location>
</feature>
<dbReference type="PROSITE" id="PS50057">
    <property type="entry name" value="FERM_3"/>
    <property type="match status" value="1"/>
</dbReference>
<dbReference type="PROSITE" id="PS00660">
    <property type="entry name" value="FERM_1"/>
    <property type="match status" value="1"/>
</dbReference>
<dbReference type="InterPro" id="IPR035963">
    <property type="entry name" value="FERM_2"/>
</dbReference>
<evidence type="ECO:0000256" key="1">
    <source>
        <dbReference type="SAM" id="MobiDB-lite"/>
    </source>
</evidence>
<dbReference type="InterPro" id="IPR029071">
    <property type="entry name" value="Ubiquitin-like_domsf"/>
</dbReference>
<feature type="domain" description="FERM" evidence="3">
    <location>
        <begin position="15"/>
        <end position="319"/>
    </location>
</feature>
<dbReference type="Gene3D" id="1.20.80.10">
    <property type="match status" value="1"/>
</dbReference>
<dbReference type="PANTHER" id="PTHR23280">
    <property type="entry name" value="4.1 G PROTEIN"/>
    <property type="match status" value="1"/>
</dbReference>
<proteinExistence type="predicted"/>
<dbReference type="FunFam" id="1.20.80.10:FF:000006">
    <property type="entry name" value="FERM domain-containing protein 5 isoform X1"/>
    <property type="match status" value="1"/>
</dbReference>
<dbReference type="CDD" id="cd14473">
    <property type="entry name" value="FERM_B-lobe"/>
    <property type="match status" value="1"/>
</dbReference>
<dbReference type="GO" id="GO:0005856">
    <property type="term" value="C:cytoskeleton"/>
    <property type="evidence" value="ECO:0007669"/>
    <property type="project" value="TreeGrafter"/>
</dbReference>
<dbReference type="InterPro" id="IPR019748">
    <property type="entry name" value="FERM_central"/>
</dbReference>
<dbReference type="Pfam" id="PF08736">
    <property type="entry name" value="FA"/>
    <property type="match status" value="1"/>
</dbReference>
<dbReference type="InterPro" id="IPR014847">
    <property type="entry name" value="FA"/>
</dbReference>
<dbReference type="Gene3D" id="2.30.29.30">
    <property type="entry name" value="Pleckstrin-homology domain (PH domain)/Phosphotyrosine-binding domain (PTB)"/>
    <property type="match status" value="1"/>
</dbReference>
<dbReference type="CDD" id="cd17102">
    <property type="entry name" value="FERM_F1_FRMD3"/>
    <property type="match status" value="1"/>
</dbReference>
<feature type="compositionally biased region" description="Basic and acidic residues" evidence="1">
    <location>
        <begin position="267"/>
        <end position="288"/>
    </location>
</feature>
<dbReference type="PRINTS" id="PR00935">
    <property type="entry name" value="BAND41"/>
</dbReference>
<feature type="region of interest" description="Disordered" evidence="1">
    <location>
        <begin position="509"/>
        <end position="534"/>
    </location>
</feature>
<feature type="compositionally biased region" description="Low complexity" evidence="1">
    <location>
        <begin position="416"/>
        <end position="427"/>
    </location>
</feature>
<dbReference type="InterPro" id="IPR000798">
    <property type="entry name" value="Ez/rad/moesin-like"/>
</dbReference>
<dbReference type="AlphaFoldDB" id="A0AAN8JIR2"/>
<dbReference type="InterPro" id="IPR011993">
    <property type="entry name" value="PH-like_dom_sf"/>
</dbReference>
<feature type="region of interest" description="Disordered" evidence="1">
    <location>
        <begin position="387"/>
        <end position="427"/>
    </location>
</feature>
<dbReference type="InterPro" id="IPR019747">
    <property type="entry name" value="FERM_CS"/>
</dbReference>
<keyword evidence="5" id="KW-1185">Reference proteome</keyword>
<evidence type="ECO:0000313" key="4">
    <source>
        <dbReference type="EMBL" id="KAK6178936.1"/>
    </source>
</evidence>
<keyword evidence="2" id="KW-0472">Membrane</keyword>
<dbReference type="Proteomes" id="UP001347796">
    <property type="component" value="Unassembled WGS sequence"/>
</dbReference>
<reference evidence="4 5" key="1">
    <citation type="submission" date="2024-01" db="EMBL/GenBank/DDBJ databases">
        <title>The genome of the rayed Mediterranean limpet Patella caerulea (Linnaeus, 1758).</title>
        <authorList>
            <person name="Anh-Thu Weber A."/>
            <person name="Halstead-Nussloch G."/>
        </authorList>
    </citation>
    <scope>NUCLEOTIDE SEQUENCE [LARGE SCALE GENOMIC DNA]</scope>
    <source>
        <strain evidence="4">AATW-2023a</strain>
        <tissue evidence="4">Whole specimen</tissue>
    </source>
</reference>
<dbReference type="Pfam" id="PF00373">
    <property type="entry name" value="FERM_M"/>
    <property type="match status" value="1"/>
</dbReference>
<dbReference type="EMBL" id="JAZGQO010000008">
    <property type="protein sequence ID" value="KAK6178936.1"/>
    <property type="molecule type" value="Genomic_DNA"/>
</dbReference>
<dbReference type="SUPFAM" id="SSF54236">
    <property type="entry name" value="Ubiquitin-like"/>
    <property type="match status" value="1"/>
</dbReference>
<dbReference type="InterPro" id="IPR018979">
    <property type="entry name" value="FERM_N"/>
</dbReference>
<feature type="compositionally biased region" description="Polar residues" evidence="1">
    <location>
        <begin position="547"/>
        <end position="557"/>
    </location>
</feature>
<keyword evidence="2" id="KW-0812">Transmembrane</keyword>
<dbReference type="PANTHER" id="PTHR23280:SF32">
    <property type="entry name" value="FI22325P1"/>
    <property type="match status" value="1"/>
</dbReference>
<feature type="region of interest" description="Disordered" evidence="1">
    <location>
        <begin position="262"/>
        <end position="288"/>
    </location>
</feature>
<keyword evidence="2" id="KW-1133">Transmembrane helix</keyword>
<dbReference type="PRINTS" id="PR00661">
    <property type="entry name" value="ERMFAMILY"/>
</dbReference>
<feature type="compositionally biased region" description="Basic and acidic residues" evidence="1">
    <location>
        <begin position="391"/>
        <end position="401"/>
    </location>
</feature>
<feature type="region of interest" description="Disordered" evidence="1">
    <location>
        <begin position="547"/>
        <end position="576"/>
    </location>
</feature>
<accession>A0AAN8JIR2</accession>
<dbReference type="InterPro" id="IPR000299">
    <property type="entry name" value="FERM_domain"/>
</dbReference>
<dbReference type="InterPro" id="IPR014352">
    <property type="entry name" value="FERM/acyl-CoA-bd_prot_sf"/>
</dbReference>
<organism evidence="4 5">
    <name type="scientific">Patella caerulea</name>
    <name type="common">Rayed Mediterranean limpet</name>
    <dbReference type="NCBI Taxonomy" id="87958"/>
    <lineage>
        <taxon>Eukaryota</taxon>
        <taxon>Metazoa</taxon>
        <taxon>Spiralia</taxon>
        <taxon>Lophotrochozoa</taxon>
        <taxon>Mollusca</taxon>
        <taxon>Gastropoda</taxon>
        <taxon>Patellogastropoda</taxon>
        <taxon>Patelloidea</taxon>
        <taxon>Patellidae</taxon>
        <taxon>Patella</taxon>
    </lineage>
</organism>
<evidence type="ECO:0000313" key="5">
    <source>
        <dbReference type="Proteomes" id="UP001347796"/>
    </source>
</evidence>
<dbReference type="Pfam" id="PF09379">
    <property type="entry name" value="FERM_N"/>
    <property type="match status" value="1"/>
</dbReference>
<evidence type="ECO:0000259" key="3">
    <source>
        <dbReference type="PROSITE" id="PS50057"/>
    </source>
</evidence>
<gene>
    <name evidence="4" type="ORF">SNE40_011408</name>
</gene>
<dbReference type="GO" id="GO:0031032">
    <property type="term" value="P:actomyosin structure organization"/>
    <property type="evidence" value="ECO:0007669"/>
    <property type="project" value="TreeGrafter"/>
</dbReference>
<dbReference type="InterPro" id="IPR019749">
    <property type="entry name" value="Band_41_domain"/>
</dbReference>
<dbReference type="SUPFAM" id="SSF50729">
    <property type="entry name" value="PH domain-like"/>
    <property type="match status" value="1"/>
</dbReference>
<dbReference type="SUPFAM" id="SSF47031">
    <property type="entry name" value="Second domain of FERM"/>
    <property type="match status" value="1"/>
</dbReference>